<evidence type="ECO:0000256" key="6">
    <source>
        <dbReference type="RuleBase" id="RU369014"/>
    </source>
</evidence>
<feature type="compositionally biased region" description="Low complexity" evidence="7">
    <location>
        <begin position="454"/>
        <end position="468"/>
    </location>
</feature>
<comment type="subcellular location">
    <subcellularLocation>
        <location evidence="6">Nucleus</location>
    </subcellularLocation>
    <subcellularLocation>
        <location evidence="6">Cytoplasm</location>
    </subcellularLocation>
</comment>
<dbReference type="OrthoDB" id="410307at2759"/>
<evidence type="ECO:0000256" key="4">
    <source>
        <dbReference type="ARBA" id="ARBA00022833"/>
    </source>
</evidence>
<protein>
    <recommendedName>
        <fullName evidence="6">mRNA decay activator protein ZFP36</fullName>
    </recommendedName>
    <alternativeName>
        <fullName evidence="6">Zinc finger protein 36</fullName>
    </alternativeName>
</protein>
<dbReference type="GO" id="GO:0008270">
    <property type="term" value="F:zinc ion binding"/>
    <property type="evidence" value="ECO:0007669"/>
    <property type="project" value="UniProtKB-KW"/>
</dbReference>
<feature type="domain" description="C3H1-type" evidence="8">
    <location>
        <begin position="259"/>
        <end position="287"/>
    </location>
</feature>
<dbReference type="Pfam" id="PF00642">
    <property type="entry name" value="zf-CCCH"/>
    <property type="match status" value="2"/>
</dbReference>
<dbReference type="GO" id="GO:0035925">
    <property type="term" value="F:mRNA 3'-UTR AU-rich region binding"/>
    <property type="evidence" value="ECO:0007669"/>
    <property type="project" value="UniProtKB-UniRule"/>
</dbReference>
<dbReference type="Proteomes" id="UP000518266">
    <property type="component" value="Unassembled WGS sequence"/>
</dbReference>
<evidence type="ECO:0000256" key="3">
    <source>
        <dbReference type="ARBA" id="ARBA00022771"/>
    </source>
</evidence>
<feature type="domain" description="C3H1-type" evidence="8">
    <location>
        <begin position="221"/>
        <end position="249"/>
    </location>
</feature>
<keyword evidence="6" id="KW-0963">Cytoplasm</keyword>
<evidence type="ECO:0000256" key="2">
    <source>
        <dbReference type="ARBA" id="ARBA00022737"/>
    </source>
</evidence>
<dbReference type="PROSITE" id="PS50103">
    <property type="entry name" value="ZF_C3H1"/>
    <property type="match status" value="2"/>
</dbReference>
<comment type="caution">
    <text evidence="9">The sequence shown here is derived from an EMBL/GenBank/DDBJ whole genome shotgun (WGS) entry which is preliminary data.</text>
</comment>
<feature type="region of interest" description="Disordered" evidence="7">
    <location>
        <begin position="427"/>
        <end position="475"/>
    </location>
</feature>
<feature type="compositionally biased region" description="Polar residues" evidence="7">
    <location>
        <begin position="133"/>
        <end position="158"/>
    </location>
</feature>
<reference evidence="9 10" key="1">
    <citation type="submission" date="2020-03" db="EMBL/GenBank/DDBJ databases">
        <title>Dissostichus mawsoni Genome sequencing and assembly.</title>
        <authorList>
            <person name="Park H."/>
        </authorList>
    </citation>
    <scope>NUCLEOTIDE SEQUENCE [LARGE SCALE GENOMIC DNA]</scope>
    <source>
        <strain evidence="9">DM0001</strain>
        <tissue evidence="9">Muscle</tissue>
    </source>
</reference>
<feature type="zinc finger region" description="C3H1-type" evidence="5">
    <location>
        <begin position="221"/>
        <end position="249"/>
    </location>
</feature>
<keyword evidence="3 5" id="KW-0863">Zinc-finger</keyword>
<keyword evidence="10" id="KW-1185">Reference proteome</keyword>
<dbReference type="GO" id="GO:0061158">
    <property type="term" value="P:3'-UTR-mediated mRNA destabilization"/>
    <property type="evidence" value="ECO:0007669"/>
    <property type="project" value="UniProtKB-UniRule"/>
</dbReference>
<dbReference type="InterPro" id="IPR000571">
    <property type="entry name" value="Znf_CCCH"/>
</dbReference>
<gene>
    <name evidence="9" type="ORF">F7725_020827</name>
</gene>
<evidence type="ECO:0000313" key="9">
    <source>
        <dbReference type="EMBL" id="KAF3847799.1"/>
    </source>
</evidence>
<keyword evidence="6" id="KW-0687">Ribonucleoprotein</keyword>
<dbReference type="PANTHER" id="PTHR12547:SF157">
    <property type="entry name" value="MRNA DECAY ACTIVATOR PROTEIN ZFP36"/>
    <property type="match status" value="1"/>
</dbReference>
<evidence type="ECO:0000256" key="7">
    <source>
        <dbReference type="SAM" id="MobiDB-lite"/>
    </source>
</evidence>
<dbReference type="SMART" id="SM00356">
    <property type="entry name" value="ZnF_C3H1"/>
    <property type="match status" value="2"/>
</dbReference>
<evidence type="ECO:0000256" key="5">
    <source>
        <dbReference type="PROSITE-ProRule" id="PRU00723"/>
    </source>
</evidence>
<feature type="region of interest" description="Disordered" evidence="7">
    <location>
        <begin position="291"/>
        <end position="315"/>
    </location>
</feature>
<evidence type="ECO:0000256" key="1">
    <source>
        <dbReference type="ARBA" id="ARBA00022723"/>
    </source>
</evidence>
<dbReference type="GO" id="GO:1990904">
    <property type="term" value="C:ribonucleoprotein complex"/>
    <property type="evidence" value="ECO:0007669"/>
    <property type="project" value="UniProtKB-KW"/>
</dbReference>
<keyword evidence="6" id="KW-0539">Nucleus</keyword>
<feature type="region of interest" description="Disordered" evidence="7">
    <location>
        <begin position="101"/>
        <end position="171"/>
    </location>
</feature>
<keyword evidence="1 5" id="KW-0479">Metal-binding</keyword>
<name>A0A7J5YG99_DISMA</name>
<dbReference type="InterPro" id="IPR045877">
    <property type="entry name" value="ZFP36-like"/>
</dbReference>
<keyword evidence="4 5" id="KW-0862">Zinc</keyword>
<dbReference type="SUPFAM" id="SSF90229">
    <property type="entry name" value="CCCH zinc finger"/>
    <property type="match status" value="2"/>
</dbReference>
<dbReference type="FunFam" id="4.10.1000.10:FF:000002">
    <property type="entry name" value="Zinc finger protein 36, C3H1 type-like 1"/>
    <property type="match status" value="1"/>
</dbReference>
<comment type="subunit">
    <text evidence="6">Associates with the cytoplasmic CCR4-NOT deadenylase complex to trigger ARE-containing mRNA deadenylation and decay processes.</text>
</comment>
<comment type="function">
    <text evidence="6">Zinc-finger RNA-binding protein that destabilizes several cytoplasmic AU-rich element (ARE)-containing mRNA transcripts by promoting their poly(A) tail removal or deadenylation, and hence provide a mechanism for attenuating protein synthesis. Acts as a 3'-untranslated region (UTR) ARE mRNA-binding adapter protein to communicate signaling events to the mRNA decay machinery. Functions by recruiting the CCR4-NOT deadenylase complex and probably other components of the cytoplasmic RNA decay machinery to the bound ARE-containing mRNAs, and hence promotes ARE-mediated mRNA deadenylation and decay processes. Binds to 3'-UTR ARE of numerous mRNAs.</text>
</comment>
<proteinExistence type="predicted"/>
<dbReference type="Gene3D" id="4.10.1000.10">
    <property type="entry name" value="Zinc finger, CCCH-type"/>
    <property type="match status" value="2"/>
</dbReference>
<dbReference type="GO" id="GO:0005737">
    <property type="term" value="C:cytoplasm"/>
    <property type="evidence" value="ECO:0007669"/>
    <property type="project" value="UniProtKB-SubCell"/>
</dbReference>
<keyword evidence="2 6" id="KW-0677">Repeat</keyword>
<organism evidence="9 10">
    <name type="scientific">Dissostichus mawsoni</name>
    <name type="common">Antarctic cod</name>
    <dbReference type="NCBI Taxonomy" id="36200"/>
    <lineage>
        <taxon>Eukaryota</taxon>
        <taxon>Metazoa</taxon>
        <taxon>Chordata</taxon>
        <taxon>Craniata</taxon>
        <taxon>Vertebrata</taxon>
        <taxon>Euteleostomi</taxon>
        <taxon>Actinopterygii</taxon>
        <taxon>Neopterygii</taxon>
        <taxon>Teleostei</taxon>
        <taxon>Neoteleostei</taxon>
        <taxon>Acanthomorphata</taxon>
        <taxon>Eupercaria</taxon>
        <taxon>Perciformes</taxon>
        <taxon>Notothenioidei</taxon>
        <taxon>Nototheniidae</taxon>
        <taxon>Dissostichus</taxon>
    </lineage>
</organism>
<feature type="compositionally biased region" description="Low complexity" evidence="7">
    <location>
        <begin position="299"/>
        <end position="311"/>
    </location>
</feature>
<dbReference type="InterPro" id="IPR036855">
    <property type="entry name" value="Znf_CCCH_sf"/>
</dbReference>
<dbReference type="FunFam" id="4.10.1000.10:FF:000001">
    <property type="entry name" value="zinc finger CCCH domain-containing protein 15-like"/>
    <property type="match status" value="1"/>
</dbReference>
<dbReference type="EMBL" id="JAAKFY010000013">
    <property type="protein sequence ID" value="KAF3847799.1"/>
    <property type="molecule type" value="Genomic_DNA"/>
</dbReference>
<feature type="zinc finger region" description="C3H1-type" evidence="5">
    <location>
        <begin position="259"/>
        <end position="287"/>
    </location>
</feature>
<evidence type="ECO:0000259" key="8">
    <source>
        <dbReference type="PROSITE" id="PS50103"/>
    </source>
</evidence>
<sequence>MLPSGQEDTWMAATDPVCSVCGTESGVSTAGNTSTLTEHERPVWLLSACLSICLRNRAHPPSELTVKLEAEGYSMSEMLDIFTKNLMNLALDEALLPKQSQIKAPGQSRLHRSTSFFSPPSPPPSSSHSLSTEHVNNNENGSPFWSSNIWSQGPESNPKQPPFRPDRSMSLTESSSSLLSSFRKLSNLDAFPSTTTVAPPPGFAPSSNLPPQIQQLVAPNRYKTELCRGFQETGSCKYGSKCQFAHGEAELRGLFRHPKYKTEPCRTFYNFGYCPYGSRCHFLHEDKISGGPLPSSKYQNQQQPTPGGQNPRHQLRQSVSFGGFLGSSRSSPPPSFLSSFNDPNLGFSRAPSVSPPPADLLSPVFAGANSIPVWQPSDPCQHRRHPHIPLIMEPKASRCVCGHGNNFNGNNNRVFNSIEDGHKQDMPFSGPGGHAGFMKPAGLQRFSSEDSLEDSYSSSSGGSSGTESPTLDAASKRLTVFERLSLSD</sequence>
<accession>A0A7J5YG99</accession>
<dbReference type="GO" id="GO:1900153">
    <property type="term" value="P:positive regulation of nuclear-transcribed mRNA catabolic process, deadenylation-dependent decay"/>
    <property type="evidence" value="ECO:0007669"/>
    <property type="project" value="UniProtKB-UniRule"/>
</dbReference>
<evidence type="ECO:0000313" key="10">
    <source>
        <dbReference type="Proteomes" id="UP000518266"/>
    </source>
</evidence>
<dbReference type="PANTHER" id="PTHR12547">
    <property type="entry name" value="CCCH ZINC FINGER/TIS11-RELATED"/>
    <property type="match status" value="1"/>
</dbReference>
<dbReference type="AlphaFoldDB" id="A0A7J5YG99"/>
<dbReference type="GO" id="GO:0005634">
    <property type="term" value="C:nucleus"/>
    <property type="evidence" value="ECO:0007669"/>
    <property type="project" value="UniProtKB-SubCell"/>
</dbReference>